<dbReference type="Proteomes" id="UP000821837">
    <property type="component" value="Unassembled WGS sequence"/>
</dbReference>
<evidence type="ECO:0000313" key="2">
    <source>
        <dbReference type="Proteomes" id="UP000821837"/>
    </source>
</evidence>
<dbReference type="AlphaFoldDB" id="A0A9D4Q570"/>
<organism evidence="1 2">
    <name type="scientific">Rhipicephalus sanguineus</name>
    <name type="common">Brown dog tick</name>
    <name type="synonym">Ixodes sanguineus</name>
    <dbReference type="NCBI Taxonomy" id="34632"/>
    <lineage>
        <taxon>Eukaryota</taxon>
        <taxon>Metazoa</taxon>
        <taxon>Ecdysozoa</taxon>
        <taxon>Arthropoda</taxon>
        <taxon>Chelicerata</taxon>
        <taxon>Arachnida</taxon>
        <taxon>Acari</taxon>
        <taxon>Parasitiformes</taxon>
        <taxon>Ixodida</taxon>
        <taxon>Ixodoidea</taxon>
        <taxon>Ixodidae</taxon>
        <taxon>Rhipicephalinae</taxon>
        <taxon>Rhipicephalus</taxon>
        <taxon>Rhipicephalus</taxon>
    </lineage>
</organism>
<protein>
    <submittedName>
        <fullName evidence="1">Uncharacterized protein</fullName>
    </submittedName>
</protein>
<name>A0A9D4Q570_RHISA</name>
<accession>A0A9D4Q570</accession>
<reference evidence="1" key="1">
    <citation type="journal article" date="2020" name="Cell">
        <title>Large-Scale Comparative Analyses of Tick Genomes Elucidate Their Genetic Diversity and Vector Capacities.</title>
        <authorList>
            <consortium name="Tick Genome and Microbiome Consortium (TIGMIC)"/>
            <person name="Jia N."/>
            <person name="Wang J."/>
            <person name="Shi W."/>
            <person name="Du L."/>
            <person name="Sun Y."/>
            <person name="Zhan W."/>
            <person name="Jiang J.F."/>
            <person name="Wang Q."/>
            <person name="Zhang B."/>
            <person name="Ji P."/>
            <person name="Bell-Sakyi L."/>
            <person name="Cui X.M."/>
            <person name="Yuan T.T."/>
            <person name="Jiang B.G."/>
            <person name="Yang W.F."/>
            <person name="Lam T.T."/>
            <person name="Chang Q.C."/>
            <person name="Ding S.J."/>
            <person name="Wang X.J."/>
            <person name="Zhu J.G."/>
            <person name="Ruan X.D."/>
            <person name="Zhao L."/>
            <person name="Wei J.T."/>
            <person name="Ye R.Z."/>
            <person name="Que T.C."/>
            <person name="Du C.H."/>
            <person name="Zhou Y.H."/>
            <person name="Cheng J.X."/>
            <person name="Dai P.F."/>
            <person name="Guo W.B."/>
            <person name="Han X.H."/>
            <person name="Huang E.J."/>
            <person name="Li L.F."/>
            <person name="Wei W."/>
            <person name="Gao Y.C."/>
            <person name="Liu J.Z."/>
            <person name="Shao H.Z."/>
            <person name="Wang X."/>
            <person name="Wang C.C."/>
            <person name="Yang T.C."/>
            <person name="Huo Q.B."/>
            <person name="Li W."/>
            <person name="Chen H.Y."/>
            <person name="Chen S.E."/>
            <person name="Zhou L.G."/>
            <person name="Ni X.B."/>
            <person name="Tian J.H."/>
            <person name="Sheng Y."/>
            <person name="Liu T."/>
            <person name="Pan Y.S."/>
            <person name="Xia L.Y."/>
            <person name="Li J."/>
            <person name="Zhao F."/>
            <person name="Cao W.C."/>
        </authorList>
    </citation>
    <scope>NUCLEOTIDE SEQUENCE</scope>
    <source>
        <strain evidence="1">Rsan-2018</strain>
    </source>
</reference>
<proteinExistence type="predicted"/>
<sequence length="106" mass="12142">MKSIEEAGFQVVRLVADNHFQHKYVHHIREWSNDASCAVRHPVDNNRKLFLAFDHFHILKNLRKQLLYANRVLCNNGPPQLGIRACTLGLIAGFLVKAAEDCISYD</sequence>
<reference evidence="1" key="2">
    <citation type="submission" date="2021-09" db="EMBL/GenBank/DDBJ databases">
        <authorList>
            <person name="Jia N."/>
            <person name="Wang J."/>
            <person name="Shi W."/>
            <person name="Du L."/>
            <person name="Sun Y."/>
            <person name="Zhan W."/>
            <person name="Jiang J."/>
            <person name="Wang Q."/>
            <person name="Zhang B."/>
            <person name="Ji P."/>
            <person name="Sakyi L.B."/>
            <person name="Cui X."/>
            <person name="Yuan T."/>
            <person name="Jiang B."/>
            <person name="Yang W."/>
            <person name="Lam T.T.-Y."/>
            <person name="Chang Q."/>
            <person name="Ding S."/>
            <person name="Wang X."/>
            <person name="Zhu J."/>
            <person name="Ruan X."/>
            <person name="Zhao L."/>
            <person name="Wei J."/>
            <person name="Que T."/>
            <person name="Du C."/>
            <person name="Cheng J."/>
            <person name="Dai P."/>
            <person name="Han X."/>
            <person name="Huang E."/>
            <person name="Gao Y."/>
            <person name="Liu J."/>
            <person name="Shao H."/>
            <person name="Ye R."/>
            <person name="Li L."/>
            <person name="Wei W."/>
            <person name="Wang X."/>
            <person name="Wang C."/>
            <person name="Huo Q."/>
            <person name="Li W."/>
            <person name="Guo W."/>
            <person name="Chen H."/>
            <person name="Chen S."/>
            <person name="Zhou L."/>
            <person name="Zhou L."/>
            <person name="Ni X."/>
            <person name="Tian J."/>
            <person name="Zhou Y."/>
            <person name="Sheng Y."/>
            <person name="Liu T."/>
            <person name="Pan Y."/>
            <person name="Xia L."/>
            <person name="Li J."/>
            <person name="Zhao F."/>
            <person name="Cao W."/>
        </authorList>
    </citation>
    <scope>NUCLEOTIDE SEQUENCE</scope>
    <source>
        <strain evidence="1">Rsan-2018</strain>
        <tissue evidence="1">Larvae</tissue>
    </source>
</reference>
<dbReference type="VEuPathDB" id="VectorBase:RSAN_043265"/>
<keyword evidence="2" id="KW-1185">Reference proteome</keyword>
<comment type="caution">
    <text evidence="1">The sequence shown here is derived from an EMBL/GenBank/DDBJ whole genome shotgun (WGS) entry which is preliminary data.</text>
</comment>
<dbReference type="EMBL" id="JABSTV010001248">
    <property type="protein sequence ID" value="KAH7968122.1"/>
    <property type="molecule type" value="Genomic_DNA"/>
</dbReference>
<evidence type="ECO:0000313" key="1">
    <source>
        <dbReference type="EMBL" id="KAH7968122.1"/>
    </source>
</evidence>
<gene>
    <name evidence="1" type="ORF">HPB52_006045</name>
</gene>